<sequence>MPPQLLNLKNLESLRQFAVGKKIERKFQNLHGNLCITNLENVVNVEDVSEANLKDKKLIRELIEGWKGDSTKDSYGAWKVLERLQPHTDNLERLEIRNYGGRSFPGWIGHPSFFGIYSLSLFGCKNCCSLPCLGQLPSLRLLTIEGFDLVERIGYEFYCDGSSLVDSKPFDSLRYLRFSNMQRWKEWSLMGWSKQVGGGVFSNLKYLIFSDCPELNGACIPDYLPSLTNLHISGSSDHLVGLLLRCEYPSLDELHLQYCPTMQSFPQGKLPFNIKNIKIFECNEVVSLSEEGWPCNLKSFQINQCEKVFAEPIECNLRMLTTLTSLNLNLLPNLKSLNGMGFGCLVSLQKLYIIACRQFRCLVDEDEGLPTSLTTLQLCYLPELKSLNASAFRNLTSLQNLQITKCTLL</sequence>
<dbReference type="Pfam" id="PF25019">
    <property type="entry name" value="LRR_R13L1-DRL21"/>
    <property type="match status" value="1"/>
</dbReference>
<proteinExistence type="predicted"/>
<protein>
    <submittedName>
        <fullName evidence="3">Disease resistance RPP13-like protein 1</fullName>
    </submittedName>
</protein>
<feature type="domain" description="R13L1/DRL21-like LRR repeat region" evidence="1">
    <location>
        <begin position="26"/>
        <end position="146"/>
    </location>
</feature>
<dbReference type="GeneID" id="132800168"/>
<dbReference type="InterPro" id="IPR032675">
    <property type="entry name" value="LRR_dom_sf"/>
</dbReference>
<organism evidence="2 3">
    <name type="scientific">Ziziphus jujuba</name>
    <name type="common">Chinese jujube</name>
    <name type="synonym">Ziziphus sativa</name>
    <dbReference type="NCBI Taxonomy" id="326968"/>
    <lineage>
        <taxon>Eukaryota</taxon>
        <taxon>Viridiplantae</taxon>
        <taxon>Streptophyta</taxon>
        <taxon>Embryophyta</taxon>
        <taxon>Tracheophyta</taxon>
        <taxon>Spermatophyta</taxon>
        <taxon>Magnoliopsida</taxon>
        <taxon>eudicotyledons</taxon>
        <taxon>Gunneridae</taxon>
        <taxon>Pentapetalae</taxon>
        <taxon>rosids</taxon>
        <taxon>fabids</taxon>
        <taxon>Rosales</taxon>
        <taxon>Rhamnaceae</taxon>
        <taxon>Paliureae</taxon>
        <taxon>Ziziphus</taxon>
    </lineage>
</organism>
<evidence type="ECO:0000259" key="1">
    <source>
        <dbReference type="Pfam" id="PF25019"/>
    </source>
</evidence>
<dbReference type="SUPFAM" id="SSF52058">
    <property type="entry name" value="L domain-like"/>
    <property type="match status" value="1"/>
</dbReference>
<gene>
    <name evidence="3" type="primary">LOC132800168</name>
</gene>
<dbReference type="RefSeq" id="XP_060669172.1">
    <property type="nucleotide sequence ID" value="XM_060813189.1"/>
</dbReference>
<dbReference type="PANTHER" id="PTHR47186">
    <property type="entry name" value="LEUCINE-RICH REPEAT-CONTAINING PROTEIN 57"/>
    <property type="match status" value="1"/>
</dbReference>
<dbReference type="Proteomes" id="UP001652623">
    <property type="component" value="Chromosome 12"/>
</dbReference>
<accession>A0ABM3ZXG1</accession>
<dbReference type="PANTHER" id="PTHR47186:SF18">
    <property type="entry name" value="RX N-TERMINAL DOMAIN-CONTAINING PROTEIN"/>
    <property type="match status" value="1"/>
</dbReference>
<dbReference type="SUPFAM" id="SSF52047">
    <property type="entry name" value="RNI-like"/>
    <property type="match status" value="1"/>
</dbReference>
<dbReference type="InterPro" id="IPR056789">
    <property type="entry name" value="LRR_R13L1-DRL21"/>
</dbReference>
<dbReference type="Gene3D" id="3.80.10.10">
    <property type="entry name" value="Ribonuclease Inhibitor"/>
    <property type="match status" value="2"/>
</dbReference>
<reference evidence="3" key="1">
    <citation type="submission" date="2025-08" db="UniProtKB">
        <authorList>
            <consortium name="RefSeq"/>
        </authorList>
    </citation>
    <scope>IDENTIFICATION</scope>
    <source>
        <tissue evidence="3">Seedling</tissue>
    </source>
</reference>
<evidence type="ECO:0000313" key="2">
    <source>
        <dbReference type="Proteomes" id="UP001652623"/>
    </source>
</evidence>
<keyword evidence="2" id="KW-1185">Reference proteome</keyword>
<evidence type="ECO:0000313" key="3">
    <source>
        <dbReference type="RefSeq" id="XP_060669172.1"/>
    </source>
</evidence>
<name>A0ABM3ZXG1_ZIZJJ</name>